<dbReference type="Proteomes" id="UP001460888">
    <property type="component" value="Unassembled WGS sequence"/>
</dbReference>
<evidence type="ECO:0000313" key="3">
    <source>
        <dbReference type="Proteomes" id="UP001460888"/>
    </source>
</evidence>
<comment type="caution">
    <text evidence="2">The sequence shown here is derived from an EMBL/GenBank/DDBJ whole genome shotgun (WGS) entry which is preliminary data.</text>
</comment>
<dbReference type="SUPFAM" id="SSF52833">
    <property type="entry name" value="Thioredoxin-like"/>
    <property type="match status" value="1"/>
</dbReference>
<dbReference type="InterPro" id="IPR013766">
    <property type="entry name" value="Thioredoxin_domain"/>
</dbReference>
<dbReference type="EMBL" id="APND01000003">
    <property type="protein sequence ID" value="MES1929674.1"/>
    <property type="molecule type" value="Genomic_DNA"/>
</dbReference>
<keyword evidence="3" id="KW-1185">Reference proteome</keyword>
<dbReference type="CDD" id="cd02969">
    <property type="entry name" value="PRX_like1"/>
    <property type="match status" value="1"/>
</dbReference>
<dbReference type="PANTHER" id="PTHR43640">
    <property type="entry name" value="OS07G0260300 PROTEIN"/>
    <property type="match status" value="1"/>
</dbReference>
<reference evidence="2 3" key="1">
    <citation type="submission" date="2013-03" db="EMBL/GenBank/DDBJ databases">
        <title>Salinisphaera dokdonensis CL-ES53 Genome Sequencing.</title>
        <authorList>
            <person name="Li C."/>
            <person name="Lai Q."/>
            <person name="Shao Z."/>
        </authorList>
    </citation>
    <scope>NUCLEOTIDE SEQUENCE [LARGE SCALE GENOMIC DNA]</scope>
    <source>
        <strain evidence="2 3">CL-ES53</strain>
    </source>
</reference>
<dbReference type="Gene3D" id="3.40.30.10">
    <property type="entry name" value="Glutaredoxin"/>
    <property type="match status" value="1"/>
</dbReference>
<gene>
    <name evidence="2" type="ORF">SADO_10469</name>
</gene>
<dbReference type="Pfam" id="PF00578">
    <property type="entry name" value="AhpC-TSA"/>
    <property type="match status" value="1"/>
</dbReference>
<dbReference type="InterPro" id="IPR000866">
    <property type="entry name" value="AhpC/TSA"/>
</dbReference>
<feature type="domain" description="Thioredoxin" evidence="1">
    <location>
        <begin position="9"/>
        <end position="165"/>
    </location>
</feature>
<accession>A0ABV2B1B8</accession>
<dbReference type="InterPro" id="IPR036249">
    <property type="entry name" value="Thioredoxin-like_sf"/>
</dbReference>
<dbReference type="RefSeq" id="WP_353111180.1">
    <property type="nucleotide sequence ID" value="NZ_APND01000003.1"/>
</dbReference>
<dbReference type="PANTHER" id="PTHR43640:SF1">
    <property type="entry name" value="THIOREDOXIN-DEPENDENT PEROXIREDOXIN"/>
    <property type="match status" value="1"/>
</dbReference>
<name>A0ABV2B1B8_9GAMM</name>
<proteinExistence type="predicted"/>
<organism evidence="2 3">
    <name type="scientific">Salinisphaera dokdonensis CL-ES53</name>
    <dbReference type="NCBI Taxonomy" id="1304272"/>
    <lineage>
        <taxon>Bacteria</taxon>
        <taxon>Pseudomonadati</taxon>
        <taxon>Pseudomonadota</taxon>
        <taxon>Gammaproteobacteria</taxon>
        <taxon>Salinisphaerales</taxon>
        <taxon>Salinisphaeraceae</taxon>
        <taxon>Salinisphaera</taxon>
    </lineage>
</organism>
<sequence>MSLTDSTMMPLGKKAPEFSLPDTVSGQTVSFADVAGEKGTVVMFICNHCPYVLHLIDEVVAVANHYQPQGVGFVAISSNDISTRPEDGPEQMGVFAESREFAFPYLYDESQEVAKAYDAVCTPDFFVFDADGKCAYRGQFDESRPKNGIAVTGAELRASLDALLDGDMIPADVQVPSQGCSIKWKAA</sequence>
<evidence type="ECO:0000313" key="2">
    <source>
        <dbReference type="EMBL" id="MES1929674.1"/>
    </source>
</evidence>
<evidence type="ECO:0000259" key="1">
    <source>
        <dbReference type="PROSITE" id="PS51352"/>
    </source>
</evidence>
<dbReference type="PROSITE" id="PS51352">
    <property type="entry name" value="THIOREDOXIN_2"/>
    <property type="match status" value="1"/>
</dbReference>
<dbReference type="InterPro" id="IPR047262">
    <property type="entry name" value="PRX-like1"/>
</dbReference>
<protein>
    <submittedName>
        <fullName evidence="2">Alkyl hydroperoxide reductase/ thiol specific antioxidant/ Mal allergen</fullName>
    </submittedName>
</protein>